<reference evidence="2 3" key="1">
    <citation type="submission" date="2019-10" db="EMBL/GenBank/DDBJ databases">
        <authorList>
            <person name="Palmer J.M."/>
        </authorList>
    </citation>
    <scope>NUCLEOTIDE SEQUENCE [LARGE SCALE GENOMIC DNA]</scope>
    <source>
        <strain evidence="2 3">TWF718</strain>
    </source>
</reference>
<organism evidence="2 3">
    <name type="scientific">Orbilia javanica</name>
    <dbReference type="NCBI Taxonomy" id="47235"/>
    <lineage>
        <taxon>Eukaryota</taxon>
        <taxon>Fungi</taxon>
        <taxon>Dikarya</taxon>
        <taxon>Ascomycota</taxon>
        <taxon>Pezizomycotina</taxon>
        <taxon>Orbiliomycetes</taxon>
        <taxon>Orbiliales</taxon>
        <taxon>Orbiliaceae</taxon>
        <taxon>Orbilia</taxon>
    </lineage>
</organism>
<dbReference type="PANTHER" id="PTHR21310">
    <property type="entry name" value="AMINOGLYCOSIDE PHOSPHOTRANSFERASE-RELATED-RELATED"/>
    <property type="match status" value="1"/>
</dbReference>
<evidence type="ECO:0000313" key="3">
    <source>
        <dbReference type="Proteomes" id="UP001313282"/>
    </source>
</evidence>
<dbReference type="InterPro" id="IPR002575">
    <property type="entry name" value="Aminoglycoside_PTrfase"/>
</dbReference>
<comment type="caution">
    <text evidence="2">The sequence shown here is derived from an EMBL/GenBank/DDBJ whole genome shotgun (WGS) entry which is preliminary data.</text>
</comment>
<evidence type="ECO:0000259" key="1">
    <source>
        <dbReference type="Pfam" id="PF01636"/>
    </source>
</evidence>
<feature type="domain" description="Aminoglycoside phosphotransferase" evidence="1">
    <location>
        <begin position="38"/>
        <end position="224"/>
    </location>
</feature>
<dbReference type="InterPro" id="IPR011009">
    <property type="entry name" value="Kinase-like_dom_sf"/>
</dbReference>
<keyword evidence="3" id="KW-1185">Reference proteome</keyword>
<accession>A0AAN8MUB6</accession>
<protein>
    <recommendedName>
        <fullName evidence="1">Aminoglycoside phosphotransferase domain-containing protein</fullName>
    </recommendedName>
</protein>
<name>A0AAN8MUB6_9PEZI</name>
<dbReference type="Proteomes" id="UP001313282">
    <property type="component" value="Unassembled WGS sequence"/>
</dbReference>
<dbReference type="InterPro" id="IPR051678">
    <property type="entry name" value="AGP_Transferase"/>
</dbReference>
<dbReference type="PANTHER" id="PTHR21310:SF54">
    <property type="entry name" value="AMINOGLYCOSIDE PHOSPHOTRANSFERASE DOMAIN-CONTAINING PROTEIN"/>
    <property type="match status" value="1"/>
</dbReference>
<dbReference type="EMBL" id="JAVHNR010000002">
    <property type="protein sequence ID" value="KAK6350824.1"/>
    <property type="molecule type" value="Genomic_DNA"/>
</dbReference>
<dbReference type="Pfam" id="PF01636">
    <property type="entry name" value="APH"/>
    <property type="match status" value="1"/>
</dbReference>
<dbReference type="SUPFAM" id="SSF56112">
    <property type="entry name" value="Protein kinase-like (PK-like)"/>
    <property type="match status" value="1"/>
</dbReference>
<gene>
    <name evidence="2" type="ORF">TWF718_004009</name>
</gene>
<sequence>MGWMRTPFGIISHKSRSVGSPEEGVFVVWGEGVTIAEGQVYWMLQNHLKEVPAPEIYGWRTDGNQVFLYLEHIEGEKLEDLEVENKISAEEFSEIYDQIKPAKLALSRLRQDPRDVFLGKIGRQPLLVGRQPVLDIDNNCKEDDDNFAGPFPTVAAFHDWLTDQVLRKSPDPEPIMTLRKVLPDNAPIVFSHNNLFVRHIIVSSTKPLKVLAIVGWQHSGWYPSYWEQCRATRNRYGTWAFDYLPKLLKSSEYSDELLRAFWTCMERLGLC</sequence>
<proteinExistence type="predicted"/>
<dbReference type="AlphaFoldDB" id="A0AAN8MUB6"/>
<evidence type="ECO:0000313" key="2">
    <source>
        <dbReference type="EMBL" id="KAK6350824.1"/>
    </source>
</evidence>